<dbReference type="Proteomes" id="UP001055171">
    <property type="component" value="Chromosome"/>
</dbReference>
<dbReference type="EMBL" id="CP092423">
    <property type="protein sequence ID" value="ULP42552.1"/>
    <property type="molecule type" value="Genomic_DNA"/>
</dbReference>
<dbReference type="InterPro" id="IPR036249">
    <property type="entry name" value="Thioredoxin-like_sf"/>
</dbReference>
<accession>A0ABY3UZC1</accession>
<protein>
    <submittedName>
        <fullName evidence="1">Uncharacterized protein</fullName>
    </submittedName>
</protein>
<evidence type="ECO:0000313" key="2">
    <source>
        <dbReference type="Proteomes" id="UP001055171"/>
    </source>
</evidence>
<sequence>MTHTGTIAELVPALDERGVAVSPRRPDGSMSSVEVMPMSTVVVLDNAGVIRWIDVHPNYATRSEVPDILAAVDAMQRTDV</sequence>
<dbReference type="RefSeq" id="WP_239721663.1">
    <property type="nucleotide sequence ID" value="NZ_CP092423.2"/>
</dbReference>
<keyword evidence="2" id="KW-1185">Reference proteome</keyword>
<name>A0ABY3UZC1_MYCLN</name>
<proteinExistence type="predicted"/>
<dbReference type="SUPFAM" id="SSF52833">
    <property type="entry name" value="Thioredoxin-like"/>
    <property type="match status" value="1"/>
</dbReference>
<evidence type="ECO:0000313" key="1">
    <source>
        <dbReference type="EMBL" id="ULP42552.1"/>
    </source>
</evidence>
<organism evidence="1 2">
    <name type="scientific">Mycobacterium lentiflavum</name>
    <dbReference type="NCBI Taxonomy" id="141349"/>
    <lineage>
        <taxon>Bacteria</taxon>
        <taxon>Bacillati</taxon>
        <taxon>Actinomycetota</taxon>
        <taxon>Actinomycetes</taxon>
        <taxon>Mycobacteriales</taxon>
        <taxon>Mycobacteriaceae</taxon>
        <taxon>Mycobacterium</taxon>
        <taxon>Mycobacterium simiae complex</taxon>
    </lineage>
</organism>
<dbReference type="Gene3D" id="3.40.30.10">
    <property type="entry name" value="Glutaredoxin"/>
    <property type="match status" value="1"/>
</dbReference>
<gene>
    <name evidence="1" type="ORF">MJO58_00545</name>
</gene>
<reference evidence="1" key="1">
    <citation type="submission" date="2022-08" db="EMBL/GenBank/DDBJ databases">
        <title>Complete genome sequence of 14 non-tuberculosis mycobacteria type-strains.</title>
        <authorList>
            <person name="Igarashi Y."/>
            <person name="Osugi A."/>
            <person name="Mitarai S."/>
        </authorList>
    </citation>
    <scope>NUCLEOTIDE SEQUENCE</scope>
    <source>
        <strain evidence="1">ATCC 51985</strain>
    </source>
</reference>